<protein>
    <submittedName>
        <fullName evidence="2">Uncharacterized protein</fullName>
    </submittedName>
</protein>
<dbReference type="AlphaFoldDB" id="A0AA89TE53"/>
<gene>
    <name evidence="2" type="ORF">HNR72_000347</name>
</gene>
<reference evidence="2 3" key="1">
    <citation type="submission" date="2020-08" db="EMBL/GenBank/DDBJ databases">
        <title>Sequencing the genomes of 1000 actinobacteria strains.</title>
        <authorList>
            <person name="Klenk H.-P."/>
        </authorList>
    </citation>
    <scope>NUCLEOTIDE SEQUENCE [LARGE SCALE GENOMIC DNA]</scope>
    <source>
        <strain evidence="2 3">DSM 40129</strain>
    </source>
</reference>
<dbReference type="EMBL" id="JACHLX010000001">
    <property type="protein sequence ID" value="MBB5809319.1"/>
    <property type="molecule type" value="Genomic_DNA"/>
</dbReference>
<comment type="caution">
    <text evidence="2">The sequence shown here is derived from an EMBL/GenBank/DDBJ whole genome shotgun (WGS) entry which is preliminary data.</text>
</comment>
<evidence type="ECO:0000256" key="1">
    <source>
        <dbReference type="SAM" id="MobiDB-lite"/>
    </source>
</evidence>
<feature type="region of interest" description="Disordered" evidence="1">
    <location>
        <begin position="1"/>
        <end position="30"/>
    </location>
</feature>
<dbReference type="Proteomes" id="UP000579531">
    <property type="component" value="Unassembled WGS sequence"/>
</dbReference>
<name>A0AA89TE53_STRCU</name>
<evidence type="ECO:0000313" key="3">
    <source>
        <dbReference type="Proteomes" id="UP000579531"/>
    </source>
</evidence>
<keyword evidence="3" id="KW-1185">Reference proteome</keyword>
<proteinExistence type="predicted"/>
<accession>A0AA89TE53</accession>
<sequence length="30" mass="3246">MRRTPADDVLNAPADGARRAPATDLVNPHF</sequence>
<organism evidence="2 3">
    <name type="scientific">Streptomyces collinus</name>
    <dbReference type="NCBI Taxonomy" id="42684"/>
    <lineage>
        <taxon>Bacteria</taxon>
        <taxon>Bacillati</taxon>
        <taxon>Actinomycetota</taxon>
        <taxon>Actinomycetes</taxon>
        <taxon>Kitasatosporales</taxon>
        <taxon>Streptomycetaceae</taxon>
        <taxon>Streptomyces</taxon>
    </lineage>
</organism>
<evidence type="ECO:0000313" key="2">
    <source>
        <dbReference type="EMBL" id="MBB5809319.1"/>
    </source>
</evidence>